<dbReference type="PROSITE" id="PS51257">
    <property type="entry name" value="PROKAR_LIPOPROTEIN"/>
    <property type="match status" value="1"/>
</dbReference>
<evidence type="ECO:0000313" key="2">
    <source>
        <dbReference type="Proteomes" id="UP000500857"/>
    </source>
</evidence>
<dbReference type="AlphaFoldDB" id="A0A6H1TT92"/>
<gene>
    <name evidence="1" type="ORF">HCG48_00075</name>
</gene>
<dbReference type="RefSeq" id="WP_168567338.1">
    <property type="nucleotide sequence ID" value="NZ_CP051167.1"/>
</dbReference>
<evidence type="ECO:0000313" key="1">
    <source>
        <dbReference type="EMBL" id="QIZ69180.1"/>
    </source>
</evidence>
<keyword evidence="2" id="KW-1185">Reference proteome</keyword>
<accession>A0A6H1TT92</accession>
<protein>
    <submittedName>
        <fullName evidence="1">Uncharacterized protein</fullName>
    </submittedName>
</protein>
<reference evidence="1 2" key="1">
    <citation type="submission" date="2020-04" db="EMBL/GenBank/DDBJ databases">
        <authorList>
            <person name="Basu S."/>
            <person name="Maruthanayagam V."/>
            <person name="Chakraborty S."/>
            <person name="Pramanik A."/>
            <person name="Mukherjee J."/>
            <person name="Brink B."/>
        </authorList>
    </citation>
    <scope>NUCLEOTIDE SEQUENCE [LARGE SCALE GENOMIC DNA]</scope>
    <source>
        <strain evidence="1 2">AP17</strain>
    </source>
</reference>
<sequence>MQKIASISTSGSVAWGGCELLRSRSAQHLAQLGDRWGINVYNWPPNSPPIPLEIWERERRKCYPGITSHPTARRGG</sequence>
<organism evidence="1 2">
    <name type="scientific">Oxynema aestuarii AP17</name>
    <dbReference type="NCBI Taxonomy" id="2064643"/>
    <lineage>
        <taxon>Bacteria</taxon>
        <taxon>Bacillati</taxon>
        <taxon>Cyanobacteriota</taxon>
        <taxon>Cyanophyceae</taxon>
        <taxon>Oscillatoriophycideae</taxon>
        <taxon>Oscillatoriales</taxon>
        <taxon>Oscillatoriaceae</taxon>
        <taxon>Oxynema</taxon>
        <taxon>Oxynema aestuarii</taxon>
    </lineage>
</organism>
<dbReference type="Proteomes" id="UP000500857">
    <property type="component" value="Chromosome"/>
</dbReference>
<name>A0A6H1TT92_9CYAN</name>
<dbReference type="KEGG" id="oxy:HCG48_00075"/>
<dbReference type="EMBL" id="CP051167">
    <property type="protein sequence ID" value="QIZ69180.1"/>
    <property type="molecule type" value="Genomic_DNA"/>
</dbReference>
<proteinExistence type="predicted"/>